<reference evidence="1 2" key="1">
    <citation type="submission" date="2017-06" db="EMBL/GenBank/DDBJ databases">
        <title>Draft genome sequence of anaerobic fermentative bacterium Anaeromicrobium sediminis DY2726D isolated from West Pacific Ocean sediments.</title>
        <authorList>
            <person name="Zeng X."/>
        </authorList>
    </citation>
    <scope>NUCLEOTIDE SEQUENCE [LARGE SCALE GENOMIC DNA]</scope>
    <source>
        <strain evidence="1 2">DY2726D</strain>
    </source>
</reference>
<protein>
    <submittedName>
        <fullName evidence="1">Uncharacterized protein</fullName>
    </submittedName>
</protein>
<comment type="caution">
    <text evidence="1">The sequence shown here is derived from an EMBL/GenBank/DDBJ whole genome shotgun (WGS) entry which is preliminary data.</text>
</comment>
<evidence type="ECO:0000313" key="2">
    <source>
        <dbReference type="Proteomes" id="UP000216024"/>
    </source>
</evidence>
<gene>
    <name evidence="1" type="ORF">CCE28_02505</name>
</gene>
<accession>A0A267MRC1</accession>
<organism evidence="1 2">
    <name type="scientific">Anaeromicrobium sediminis</name>
    <dbReference type="NCBI Taxonomy" id="1478221"/>
    <lineage>
        <taxon>Bacteria</taxon>
        <taxon>Bacillati</taxon>
        <taxon>Bacillota</taxon>
        <taxon>Clostridia</taxon>
        <taxon>Peptostreptococcales</taxon>
        <taxon>Thermotaleaceae</taxon>
        <taxon>Anaeromicrobium</taxon>
    </lineage>
</organism>
<dbReference type="RefSeq" id="WP_095130630.1">
    <property type="nucleotide sequence ID" value="NZ_NIBG01000001.1"/>
</dbReference>
<proteinExistence type="predicted"/>
<dbReference type="Proteomes" id="UP000216024">
    <property type="component" value="Unassembled WGS sequence"/>
</dbReference>
<sequence>MLEKANEYLNNRLFNSIWIECEEPKKQSALDLSQDIIKGEYGEGIKQHKNYDKAVYEEALYLLENENSKRFKLQLQGVKSISVDDASESYKSNANILISPYVKQLLKGKKVMDL</sequence>
<evidence type="ECO:0000313" key="1">
    <source>
        <dbReference type="EMBL" id="PAB61323.1"/>
    </source>
</evidence>
<dbReference type="AlphaFoldDB" id="A0A267MRC1"/>
<dbReference type="EMBL" id="NIBG01000001">
    <property type="protein sequence ID" value="PAB61323.1"/>
    <property type="molecule type" value="Genomic_DNA"/>
</dbReference>
<keyword evidence="2" id="KW-1185">Reference proteome</keyword>
<name>A0A267MRC1_9FIRM</name>